<dbReference type="Pfam" id="PF04266">
    <property type="entry name" value="ASCH"/>
    <property type="match status" value="1"/>
</dbReference>
<dbReference type="InterPro" id="IPR007374">
    <property type="entry name" value="ASCH_domain"/>
</dbReference>
<dbReference type="AlphaFoldDB" id="A0A238IYQ5"/>
<organism evidence="2 3">
    <name type="scientific">Boseongicola aestuarii</name>
    <dbReference type="NCBI Taxonomy" id="1470561"/>
    <lineage>
        <taxon>Bacteria</taxon>
        <taxon>Pseudomonadati</taxon>
        <taxon>Pseudomonadota</taxon>
        <taxon>Alphaproteobacteria</taxon>
        <taxon>Rhodobacterales</taxon>
        <taxon>Paracoccaceae</taxon>
        <taxon>Boseongicola</taxon>
    </lineage>
</organism>
<dbReference type="InterPro" id="IPR015947">
    <property type="entry name" value="PUA-like_sf"/>
</dbReference>
<evidence type="ECO:0000313" key="2">
    <source>
        <dbReference type="EMBL" id="SMX23005.1"/>
    </source>
</evidence>
<dbReference type="SUPFAM" id="SSF88697">
    <property type="entry name" value="PUA domain-like"/>
    <property type="match status" value="1"/>
</dbReference>
<dbReference type="EMBL" id="FXXQ01000002">
    <property type="protein sequence ID" value="SMX23005.1"/>
    <property type="molecule type" value="Genomic_DNA"/>
</dbReference>
<evidence type="ECO:0000259" key="1">
    <source>
        <dbReference type="SMART" id="SM01022"/>
    </source>
</evidence>
<gene>
    <name evidence="2" type="ORF">BOA8489_01105</name>
</gene>
<sequence>MNDEYEDLNDTYPGAGSFKFGDNAELSAELIGLVRAGKKRATCDALATFEAEPGSMPVVGRCDIAQNWDGTPALVIRTLKVQQVRFCDVTEEMALAEGENHDLWGWRRDHETYFRRHYDFSPEMMLVFEHFEVVEDLAERE</sequence>
<dbReference type="OrthoDB" id="9807542at2"/>
<dbReference type="SMART" id="SM01022">
    <property type="entry name" value="ASCH"/>
    <property type="match status" value="1"/>
</dbReference>
<evidence type="ECO:0000313" key="3">
    <source>
        <dbReference type="Proteomes" id="UP000201838"/>
    </source>
</evidence>
<proteinExistence type="predicted"/>
<keyword evidence="3" id="KW-1185">Reference proteome</keyword>
<dbReference type="PANTHER" id="PTHR39203">
    <property type="entry name" value="CYTOPLASMIC PROTEIN-RELATED"/>
    <property type="match status" value="1"/>
</dbReference>
<dbReference type="RefSeq" id="WP_093972951.1">
    <property type="nucleotide sequence ID" value="NZ_FXXQ01000002.1"/>
</dbReference>
<feature type="domain" description="ASCH" evidence="1">
    <location>
        <begin position="18"/>
        <end position="135"/>
    </location>
</feature>
<protein>
    <submittedName>
        <fullName evidence="2">ASCH domain protein</fullName>
    </submittedName>
</protein>
<dbReference type="CDD" id="cd06553">
    <property type="entry name" value="ASCH_Ef3133_like"/>
    <property type="match status" value="1"/>
</dbReference>
<dbReference type="PANTHER" id="PTHR39203:SF1">
    <property type="entry name" value="CYTOPLASMIC PROTEIN"/>
    <property type="match status" value="1"/>
</dbReference>
<accession>A0A238IYQ5</accession>
<dbReference type="Proteomes" id="UP000201838">
    <property type="component" value="Unassembled WGS sequence"/>
</dbReference>
<dbReference type="Gene3D" id="3.10.400.10">
    <property type="entry name" value="Sulfate adenylyltransferase"/>
    <property type="match status" value="1"/>
</dbReference>
<reference evidence="2 3" key="1">
    <citation type="submission" date="2017-05" db="EMBL/GenBank/DDBJ databases">
        <authorList>
            <person name="Song R."/>
            <person name="Chenine A.L."/>
            <person name="Ruprecht R.M."/>
        </authorList>
    </citation>
    <scope>NUCLEOTIDE SEQUENCE [LARGE SCALE GENOMIC DNA]</scope>
    <source>
        <strain evidence="2 3">CECT 8489</strain>
    </source>
</reference>
<name>A0A238IYQ5_9RHOB</name>
<dbReference type="InterPro" id="IPR009326">
    <property type="entry name" value="DUF984"/>
</dbReference>